<evidence type="ECO:0000313" key="3">
    <source>
        <dbReference type="Proteomes" id="UP000468638"/>
    </source>
</evidence>
<keyword evidence="1" id="KW-0472">Membrane</keyword>
<dbReference type="EMBL" id="WMEQ01000002">
    <property type="protein sequence ID" value="MYL32701.1"/>
    <property type="molecule type" value="Genomic_DNA"/>
</dbReference>
<dbReference type="AlphaFoldDB" id="A0A6I5A2N1"/>
<organism evidence="2 3">
    <name type="scientific">Pontibacillus yanchengensis</name>
    <dbReference type="NCBI Taxonomy" id="462910"/>
    <lineage>
        <taxon>Bacteria</taxon>
        <taxon>Bacillati</taxon>
        <taxon>Bacillota</taxon>
        <taxon>Bacilli</taxon>
        <taxon>Bacillales</taxon>
        <taxon>Bacillaceae</taxon>
        <taxon>Pontibacillus</taxon>
    </lineage>
</organism>
<dbReference type="Gene3D" id="1.10.1760.20">
    <property type="match status" value="1"/>
</dbReference>
<keyword evidence="1" id="KW-1133">Transmembrane helix</keyword>
<feature type="transmembrane region" description="Helical" evidence="1">
    <location>
        <begin position="32"/>
        <end position="54"/>
    </location>
</feature>
<gene>
    <name evidence="2" type="ORF">GLW05_03730</name>
</gene>
<reference evidence="2 3" key="1">
    <citation type="submission" date="2019-11" db="EMBL/GenBank/DDBJ databases">
        <title>Genome sequences of 17 halophilic strains isolated from different environments.</title>
        <authorList>
            <person name="Furrow R.E."/>
        </authorList>
    </citation>
    <scope>NUCLEOTIDE SEQUENCE [LARGE SCALE GENOMIC DNA]</scope>
    <source>
        <strain evidence="2 3">22514_16_FS</strain>
    </source>
</reference>
<feature type="transmembrane region" description="Helical" evidence="1">
    <location>
        <begin position="61"/>
        <end position="83"/>
    </location>
</feature>
<dbReference type="RefSeq" id="WP_160849877.1">
    <property type="nucleotide sequence ID" value="NZ_WMEQ01000002.1"/>
</dbReference>
<accession>A0A6I5A2N1</accession>
<dbReference type="Proteomes" id="UP000468638">
    <property type="component" value="Unassembled WGS sequence"/>
</dbReference>
<comment type="caution">
    <text evidence="2">The sequence shown here is derived from an EMBL/GenBank/DDBJ whole genome shotgun (WGS) entry which is preliminary data.</text>
</comment>
<feature type="transmembrane region" description="Helical" evidence="1">
    <location>
        <begin position="139"/>
        <end position="157"/>
    </location>
</feature>
<name>A0A6I5A2N1_9BACI</name>
<sequence length="188" mass="20711">MNIRKLTLIALLAALGTVGRYAFSYIPNVQPVTALIIICGIWLGPVAGVTLAVLSTILSNMLLGMGIWTLSQIIAWAIIGLLSGLLGKYNGKLPVWFIGIFSGIAGYFYGFVISLAYGTIGDHFWLYYLRGIPFDTNHAIGNVAFIIILYPVLSRLFQRYGKDINQSTTSLMYNNSNLHNHHKERGVS</sequence>
<evidence type="ECO:0000256" key="1">
    <source>
        <dbReference type="SAM" id="Phobius"/>
    </source>
</evidence>
<dbReference type="OrthoDB" id="5198189at2"/>
<dbReference type="GO" id="GO:0022857">
    <property type="term" value="F:transmembrane transporter activity"/>
    <property type="evidence" value="ECO:0007669"/>
    <property type="project" value="InterPro"/>
</dbReference>
<protein>
    <submittedName>
        <fullName evidence="2">ECF transporter S component</fullName>
    </submittedName>
</protein>
<evidence type="ECO:0000313" key="2">
    <source>
        <dbReference type="EMBL" id="MYL32701.1"/>
    </source>
</evidence>
<keyword evidence="1" id="KW-0812">Transmembrane</keyword>
<dbReference type="Pfam" id="PF12822">
    <property type="entry name" value="ECF_trnsprt"/>
    <property type="match status" value="1"/>
</dbReference>
<feature type="transmembrane region" description="Helical" evidence="1">
    <location>
        <begin position="95"/>
        <end position="118"/>
    </location>
</feature>
<proteinExistence type="predicted"/>
<dbReference type="InterPro" id="IPR024529">
    <property type="entry name" value="ECF_trnsprt_substrate-spec"/>
</dbReference>